<evidence type="ECO:0000313" key="2">
    <source>
        <dbReference type="Proteomes" id="UP001189429"/>
    </source>
</evidence>
<protein>
    <submittedName>
        <fullName evidence="1">Uncharacterized protein</fullName>
    </submittedName>
</protein>
<proteinExistence type="predicted"/>
<gene>
    <name evidence="1" type="ORF">PCOR1329_LOCUS35009</name>
</gene>
<organism evidence="1 2">
    <name type="scientific">Prorocentrum cordatum</name>
    <dbReference type="NCBI Taxonomy" id="2364126"/>
    <lineage>
        <taxon>Eukaryota</taxon>
        <taxon>Sar</taxon>
        <taxon>Alveolata</taxon>
        <taxon>Dinophyceae</taxon>
        <taxon>Prorocentrales</taxon>
        <taxon>Prorocentraceae</taxon>
        <taxon>Prorocentrum</taxon>
    </lineage>
</organism>
<sequence>MRTGNTDTTTTIARISGEPPSRDDVVSLCCGVPLETPKISSSWRHHSPLIRRGGSAGVSAILRALLAQVGLTRGEGCQRGRDCALGQVPRNGKTTEEATCAK</sequence>
<dbReference type="Proteomes" id="UP001189429">
    <property type="component" value="Unassembled WGS sequence"/>
</dbReference>
<evidence type="ECO:0000313" key="1">
    <source>
        <dbReference type="EMBL" id="CAK0839297.1"/>
    </source>
</evidence>
<keyword evidence="2" id="KW-1185">Reference proteome</keyword>
<name>A0ABN9T3E1_9DINO</name>
<comment type="caution">
    <text evidence="1">The sequence shown here is derived from an EMBL/GenBank/DDBJ whole genome shotgun (WGS) entry which is preliminary data.</text>
</comment>
<reference evidence="1" key="1">
    <citation type="submission" date="2023-10" db="EMBL/GenBank/DDBJ databases">
        <authorList>
            <person name="Chen Y."/>
            <person name="Shah S."/>
            <person name="Dougan E. K."/>
            <person name="Thang M."/>
            <person name="Chan C."/>
        </authorList>
    </citation>
    <scope>NUCLEOTIDE SEQUENCE [LARGE SCALE GENOMIC DNA]</scope>
</reference>
<dbReference type="EMBL" id="CAUYUJ010014282">
    <property type="protein sequence ID" value="CAK0839297.1"/>
    <property type="molecule type" value="Genomic_DNA"/>
</dbReference>
<accession>A0ABN9T3E1</accession>